<reference evidence="7" key="1">
    <citation type="submission" date="2025-08" db="UniProtKB">
        <authorList>
            <consortium name="RefSeq"/>
        </authorList>
    </citation>
    <scope>IDENTIFICATION</scope>
    <source>
        <strain evidence="7">15112-1751.03</strain>
        <tissue evidence="7">Whole Adult</tissue>
    </source>
</reference>
<organism evidence="6 7">
    <name type="scientific">Drosophila albomicans</name>
    <name type="common">Fruit fly</name>
    <dbReference type="NCBI Taxonomy" id="7291"/>
    <lineage>
        <taxon>Eukaryota</taxon>
        <taxon>Metazoa</taxon>
        <taxon>Ecdysozoa</taxon>
        <taxon>Arthropoda</taxon>
        <taxon>Hexapoda</taxon>
        <taxon>Insecta</taxon>
        <taxon>Pterygota</taxon>
        <taxon>Neoptera</taxon>
        <taxon>Endopterygota</taxon>
        <taxon>Diptera</taxon>
        <taxon>Brachycera</taxon>
        <taxon>Muscomorpha</taxon>
        <taxon>Ephydroidea</taxon>
        <taxon>Drosophilidae</taxon>
        <taxon>Drosophila</taxon>
    </lineage>
</organism>
<comment type="similarity">
    <text evidence="3">Belongs to the serpin family.</text>
</comment>
<keyword evidence="1 7" id="KW-0646">Protease inhibitor</keyword>
<proteinExistence type="inferred from homology"/>
<protein>
    <submittedName>
        <fullName evidence="7">Serine protease inhibitor 28Dc-like</fullName>
    </submittedName>
</protein>
<sequence>MLHSMNLVTLALAYHLLVGISQAQGPYGIVDVPASHLIAEDVMNLGLKLMTKQMAGVYADTFLISPVSIASALASLLLAAKGGSFIELSKQFRIKDTVKLHEQFGYMLRNAQQTYNDITYTLSNDPVDKRIKKEVKETQQVFIGSGLFVQQDHSINLDYRQALAQIYNSEIYPVDFEKDPATAVDLMNVWVTQKTKSKITNIVNLYNINNSTRMTLTNTMYFNARWINNFYETRSEPFYPDGYDSKTKLYVPTMVATGSYTFDLNKRRDCLILGIPYRGSQNTLYIIQPFQSSIRRLKKFQKSLTAESIEEMISKMRSIHGKIRLPKMRIIGGDHLKYQLNDFGIKGIFSNKNYDLSLIASGNSSTQLYQSDAVGNLKNLETQRKFAESEPRRSADLYIMDIIHKVRLDVTEKGTEGASATEASMSRTIALVDFVINSPFILLVRNDFTKLPLFYGIINKPPS</sequence>
<dbReference type="Gene3D" id="3.30.497.10">
    <property type="entry name" value="Antithrombin, subunit I, domain 2"/>
    <property type="match status" value="2"/>
</dbReference>
<feature type="domain" description="Serpin" evidence="5">
    <location>
        <begin position="43"/>
        <end position="461"/>
    </location>
</feature>
<evidence type="ECO:0000313" key="6">
    <source>
        <dbReference type="Proteomes" id="UP000515160"/>
    </source>
</evidence>
<dbReference type="SUPFAM" id="SSF56574">
    <property type="entry name" value="Serpins"/>
    <property type="match status" value="1"/>
</dbReference>
<feature type="chain" id="PRO_5027999159" evidence="4">
    <location>
        <begin position="24"/>
        <end position="463"/>
    </location>
</feature>
<dbReference type="Gene3D" id="2.30.39.10">
    <property type="entry name" value="Alpha-1-antitrypsin, domain 1"/>
    <property type="match status" value="2"/>
</dbReference>
<dbReference type="Proteomes" id="UP000515160">
    <property type="component" value="Chromosome 3"/>
</dbReference>
<dbReference type="InterPro" id="IPR000215">
    <property type="entry name" value="Serpin_fam"/>
</dbReference>
<gene>
    <name evidence="7" type="primary">LOC117571681</name>
</gene>
<accession>A0A6P8XCB9</accession>
<dbReference type="InterPro" id="IPR036186">
    <property type="entry name" value="Serpin_sf"/>
</dbReference>
<evidence type="ECO:0000259" key="5">
    <source>
        <dbReference type="SMART" id="SM00093"/>
    </source>
</evidence>
<evidence type="ECO:0000313" key="7">
    <source>
        <dbReference type="RefSeq" id="XP_034109813.1"/>
    </source>
</evidence>
<dbReference type="InterPro" id="IPR042185">
    <property type="entry name" value="Serpin_sf_2"/>
</dbReference>
<dbReference type="GeneID" id="117571681"/>
<dbReference type="Pfam" id="PF00079">
    <property type="entry name" value="Serpin"/>
    <property type="match status" value="1"/>
</dbReference>
<evidence type="ECO:0000256" key="3">
    <source>
        <dbReference type="RuleBase" id="RU000411"/>
    </source>
</evidence>
<dbReference type="PANTHER" id="PTHR11461">
    <property type="entry name" value="SERINE PROTEASE INHIBITOR, SERPIN"/>
    <property type="match status" value="1"/>
</dbReference>
<dbReference type="InterPro" id="IPR023796">
    <property type="entry name" value="Serpin_dom"/>
</dbReference>
<evidence type="ECO:0000256" key="4">
    <source>
        <dbReference type="SAM" id="SignalP"/>
    </source>
</evidence>
<keyword evidence="2 7" id="KW-0722">Serine protease inhibitor</keyword>
<keyword evidence="4" id="KW-0732">Signal</keyword>
<dbReference type="RefSeq" id="XP_034109813.1">
    <property type="nucleotide sequence ID" value="XM_034253922.2"/>
</dbReference>
<keyword evidence="6" id="KW-1185">Reference proteome</keyword>
<dbReference type="InterPro" id="IPR042178">
    <property type="entry name" value="Serpin_sf_1"/>
</dbReference>
<name>A0A6P8XCB9_DROAB</name>
<feature type="signal peptide" evidence="4">
    <location>
        <begin position="1"/>
        <end position="23"/>
    </location>
</feature>
<dbReference type="OrthoDB" id="9518664at2759"/>
<dbReference type="PROSITE" id="PS00284">
    <property type="entry name" value="SERPIN"/>
    <property type="match status" value="1"/>
</dbReference>
<evidence type="ECO:0000256" key="1">
    <source>
        <dbReference type="ARBA" id="ARBA00022690"/>
    </source>
</evidence>
<dbReference type="SMART" id="SM00093">
    <property type="entry name" value="SERPIN"/>
    <property type="match status" value="1"/>
</dbReference>
<dbReference type="AlphaFoldDB" id="A0A6P8XCB9"/>
<dbReference type="InterPro" id="IPR023795">
    <property type="entry name" value="Serpin_CS"/>
</dbReference>
<dbReference type="GO" id="GO:0005615">
    <property type="term" value="C:extracellular space"/>
    <property type="evidence" value="ECO:0007669"/>
    <property type="project" value="InterPro"/>
</dbReference>
<dbReference type="PANTHER" id="PTHR11461:SF342">
    <property type="entry name" value="SERINE PROTEASE INHIBITOR 28DC"/>
    <property type="match status" value="1"/>
</dbReference>
<dbReference type="GO" id="GO:0004867">
    <property type="term" value="F:serine-type endopeptidase inhibitor activity"/>
    <property type="evidence" value="ECO:0007669"/>
    <property type="project" value="UniProtKB-KW"/>
</dbReference>
<evidence type="ECO:0000256" key="2">
    <source>
        <dbReference type="ARBA" id="ARBA00022900"/>
    </source>
</evidence>